<feature type="domain" description="VOC" evidence="1">
    <location>
        <begin position="1"/>
        <end position="120"/>
    </location>
</feature>
<dbReference type="RefSeq" id="WP_137247548.1">
    <property type="nucleotide sequence ID" value="NZ_SZQA01000012.1"/>
</dbReference>
<name>A0A4U3MFY7_9ACTN</name>
<dbReference type="AlphaFoldDB" id="A0A4U3MFY7"/>
<dbReference type="PANTHER" id="PTHR34109:SF1">
    <property type="entry name" value="VOC DOMAIN-CONTAINING PROTEIN"/>
    <property type="match status" value="1"/>
</dbReference>
<dbReference type="Gene3D" id="3.30.720.120">
    <property type="match status" value="1"/>
</dbReference>
<dbReference type="OrthoDB" id="9806868at2"/>
<dbReference type="SUPFAM" id="SSF54593">
    <property type="entry name" value="Glyoxalase/Bleomycin resistance protein/Dihydroxybiphenyl dioxygenase"/>
    <property type="match status" value="1"/>
</dbReference>
<accession>A0A4U3MFY7</accession>
<evidence type="ECO:0000313" key="2">
    <source>
        <dbReference type="EMBL" id="TKK88091.1"/>
    </source>
</evidence>
<dbReference type="InterPro" id="IPR004360">
    <property type="entry name" value="Glyas_Fos-R_dOase_dom"/>
</dbReference>
<organism evidence="2 3">
    <name type="scientific">Herbidospora galbida</name>
    <dbReference type="NCBI Taxonomy" id="2575442"/>
    <lineage>
        <taxon>Bacteria</taxon>
        <taxon>Bacillati</taxon>
        <taxon>Actinomycetota</taxon>
        <taxon>Actinomycetes</taxon>
        <taxon>Streptosporangiales</taxon>
        <taxon>Streptosporangiaceae</taxon>
        <taxon>Herbidospora</taxon>
    </lineage>
</organism>
<keyword evidence="3" id="KW-1185">Reference proteome</keyword>
<dbReference type="Gene3D" id="3.30.720.110">
    <property type="match status" value="1"/>
</dbReference>
<proteinExistence type="predicted"/>
<protein>
    <submittedName>
        <fullName evidence="2">Glyoxalase</fullName>
    </submittedName>
</protein>
<dbReference type="EMBL" id="SZQA01000012">
    <property type="protein sequence ID" value="TKK88091.1"/>
    <property type="molecule type" value="Genomic_DNA"/>
</dbReference>
<dbReference type="Proteomes" id="UP000308705">
    <property type="component" value="Unassembled WGS sequence"/>
</dbReference>
<reference evidence="2 3" key="1">
    <citation type="submission" date="2019-04" db="EMBL/GenBank/DDBJ databases">
        <title>Herbidospora sp. NEAU-GS14.nov., a novel actinomycete isolated from soil.</title>
        <authorList>
            <person name="Han L."/>
        </authorList>
    </citation>
    <scope>NUCLEOTIDE SEQUENCE [LARGE SCALE GENOMIC DNA]</scope>
    <source>
        <strain evidence="2 3">NEAU-GS14</strain>
    </source>
</reference>
<evidence type="ECO:0000259" key="1">
    <source>
        <dbReference type="PROSITE" id="PS51819"/>
    </source>
</evidence>
<dbReference type="InterPro" id="IPR029068">
    <property type="entry name" value="Glyas_Bleomycin-R_OHBP_Dase"/>
</dbReference>
<comment type="caution">
    <text evidence="2">The sequence shown here is derived from an EMBL/GenBank/DDBJ whole genome shotgun (WGS) entry which is preliminary data.</text>
</comment>
<dbReference type="InterPro" id="IPR037523">
    <property type="entry name" value="VOC_core"/>
</dbReference>
<dbReference type="PANTHER" id="PTHR34109">
    <property type="entry name" value="BNAUNNG04460D PROTEIN-RELATED"/>
    <property type="match status" value="1"/>
</dbReference>
<sequence length="126" mass="13537">MTVIPTIRYHDADKALAWLTAVLGFTSPEVYRSDDGVVVHAQLSRGNGMVMLGSVGHGLDVVTGPASTYVVVDDLEVDALYEIAKAAGVEVIRELRSEDYGGRGYTIRDPEGHVWSVGSYDPVNTA</sequence>
<dbReference type="Pfam" id="PF00903">
    <property type="entry name" value="Glyoxalase"/>
    <property type="match status" value="1"/>
</dbReference>
<dbReference type="PROSITE" id="PS51819">
    <property type="entry name" value="VOC"/>
    <property type="match status" value="1"/>
</dbReference>
<evidence type="ECO:0000313" key="3">
    <source>
        <dbReference type="Proteomes" id="UP000308705"/>
    </source>
</evidence>
<gene>
    <name evidence="2" type="ORF">FDA94_14285</name>
</gene>